<name>A0A3N4HNX8_ASCIM</name>
<sequence length="338" mass="38519">MAGAEWLREWCGVIVTPSISVKPTNENFPSVHRQTQTTPNENAKRKQQTIPVAPQRQEREENSKKTEGQKANKMSDFEADLDLDFDLGEMELMDDPEMAQLLEEEAREAAEERKRQQEKQEREDKKRKLMEQVKKRQADQRRKEEEERRREMDRKAAEEARQQEERNKEKEEEFERRKRDALAAHAEAVKNKRVAAAAADMRAKAGTIPSNKGAASPAQPQSSKPFGNESFSSPQPELGGRRFAIQGTFLAMLMFANTKVEEGLLCDEVEAWTERLRAICGLPPAPVPVDLTKEAETGKATSLFPNLQSSRNRPFFGLGPVNSKRPFGSKERRDEDIL</sequence>
<accession>A0A3N4HNX8</accession>
<gene>
    <name evidence="2" type="ORF">BJ508DRAFT_331963</name>
</gene>
<dbReference type="EMBL" id="ML119761">
    <property type="protein sequence ID" value="RPA75552.1"/>
    <property type="molecule type" value="Genomic_DNA"/>
</dbReference>
<proteinExistence type="predicted"/>
<dbReference type="STRING" id="1160509.A0A3N4HNX8"/>
<feature type="compositionally biased region" description="Basic and acidic residues" evidence="1">
    <location>
        <begin position="56"/>
        <end position="76"/>
    </location>
</feature>
<feature type="region of interest" description="Disordered" evidence="1">
    <location>
        <begin position="304"/>
        <end position="338"/>
    </location>
</feature>
<evidence type="ECO:0000256" key="1">
    <source>
        <dbReference type="SAM" id="MobiDB-lite"/>
    </source>
</evidence>
<feature type="compositionally biased region" description="Basic and acidic residues" evidence="1">
    <location>
        <begin position="328"/>
        <end position="338"/>
    </location>
</feature>
<feature type="compositionally biased region" description="Polar residues" evidence="1">
    <location>
        <begin position="218"/>
        <end position="235"/>
    </location>
</feature>
<keyword evidence="3" id="KW-1185">Reference proteome</keyword>
<dbReference type="AlphaFoldDB" id="A0A3N4HNX8"/>
<feature type="compositionally biased region" description="Polar residues" evidence="1">
    <location>
        <begin position="19"/>
        <end position="41"/>
    </location>
</feature>
<feature type="region of interest" description="Disordered" evidence="1">
    <location>
        <begin position="19"/>
        <end position="239"/>
    </location>
</feature>
<evidence type="ECO:0000313" key="3">
    <source>
        <dbReference type="Proteomes" id="UP000275078"/>
    </source>
</evidence>
<organism evidence="2 3">
    <name type="scientific">Ascobolus immersus RN42</name>
    <dbReference type="NCBI Taxonomy" id="1160509"/>
    <lineage>
        <taxon>Eukaryota</taxon>
        <taxon>Fungi</taxon>
        <taxon>Dikarya</taxon>
        <taxon>Ascomycota</taxon>
        <taxon>Pezizomycotina</taxon>
        <taxon>Pezizomycetes</taxon>
        <taxon>Pezizales</taxon>
        <taxon>Ascobolaceae</taxon>
        <taxon>Ascobolus</taxon>
    </lineage>
</organism>
<reference evidence="2 3" key="1">
    <citation type="journal article" date="2018" name="Nat. Ecol. Evol.">
        <title>Pezizomycetes genomes reveal the molecular basis of ectomycorrhizal truffle lifestyle.</title>
        <authorList>
            <person name="Murat C."/>
            <person name="Payen T."/>
            <person name="Noel B."/>
            <person name="Kuo A."/>
            <person name="Morin E."/>
            <person name="Chen J."/>
            <person name="Kohler A."/>
            <person name="Krizsan K."/>
            <person name="Balestrini R."/>
            <person name="Da Silva C."/>
            <person name="Montanini B."/>
            <person name="Hainaut M."/>
            <person name="Levati E."/>
            <person name="Barry K.W."/>
            <person name="Belfiori B."/>
            <person name="Cichocki N."/>
            <person name="Clum A."/>
            <person name="Dockter R.B."/>
            <person name="Fauchery L."/>
            <person name="Guy J."/>
            <person name="Iotti M."/>
            <person name="Le Tacon F."/>
            <person name="Lindquist E.A."/>
            <person name="Lipzen A."/>
            <person name="Malagnac F."/>
            <person name="Mello A."/>
            <person name="Molinier V."/>
            <person name="Miyauchi S."/>
            <person name="Poulain J."/>
            <person name="Riccioni C."/>
            <person name="Rubini A."/>
            <person name="Sitrit Y."/>
            <person name="Splivallo R."/>
            <person name="Traeger S."/>
            <person name="Wang M."/>
            <person name="Zifcakova L."/>
            <person name="Wipf D."/>
            <person name="Zambonelli A."/>
            <person name="Paolocci F."/>
            <person name="Nowrousian M."/>
            <person name="Ottonello S."/>
            <person name="Baldrian P."/>
            <person name="Spatafora J.W."/>
            <person name="Henrissat B."/>
            <person name="Nagy L.G."/>
            <person name="Aury J.M."/>
            <person name="Wincker P."/>
            <person name="Grigoriev I.V."/>
            <person name="Bonfante P."/>
            <person name="Martin F.M."/>
        </authorList>
    </citation>
    <scope>NUCLEOTIDE SEQUENCE [LARGE SCALE GENOMIC DNA]</scope>
    <source>
        <strain evidence="2 3">RN42</strain>
    </source>
</reference>
<feature type="compositionally biased region" description="Acidic residues" evidence="1">
    <location>
        <begin position="77"/>
        <end position="106"/>
    </location>
</feature>
<evidence type="ECO:0000313" key="2">
    <source>
        <dbReference type="EMBL" id="RPA75552.1"/>
    </source>
</evidence>
<protein>
    <submittedName>
        <fullName evidence="2">Uncharacterized protein</fullName>
    </submittedName>
</protein>
<dbReference type="Proteomes" id="UP000275078">
    <property type="component" value="Unassembled WGS sequence"/>
</dbReference>
<feature type="compositionally biased region" description="Basic and acidic residues" evidence="1">
    <location>
        <begin position="107"/>
        <end position="190"/>
    </location>
</feature>